<proteinExistence type="predicted"/>
<dbReference type="Gene3D" id="3.40.50.620">
    <property type="entry name" value="HUPs"/>
    <property type="match status" value="1"/>
</dbReference>
<dbReference type="SUPFAM" id="SSF52374">
    <property type="entry name" value="Nucleotidylyl transferase"/>
    <property type="match status" value="1"/>
</dbReference>
<gene>
    <name evidence="2" type="ORF">IWQ60_005235</name>
</gene>
<dbReference type="GO" id="GO:0004140">
    <property type="term" value="F:dephospho-CoA kinase activity"/>
    <property type="evidence" value="ECO:0007669"/>
    <property type="project" value="TreeGrafter"/>
</dbReference>
<evidence type="ECO:0000313" key="3">
    <source>
        <dbReference type="Proteomes" id="UP001150569"/>
    </source>
</evidence>
<name>A0A9W8A9I5_9FUNG</name>
<dbReference type="EMBL" id="JANBPT010000276">
    <property type="protein sequence ID" value="KAJ1924393.1"/>
    <property type="molecule type" value="Genomic_DNA"/>
</dbReference>
<dbReference type="GO" id="GO:0015937">
    <property type="term" value="P:coenzyme A biosynthetic process"/>
    <property type="evidence" value="ECO:0007669"/>
    <property type="project" value="TreeGrafter"/>
</dbReference>
<evidence type="ECO:0000313" key="2">
    <source>
        <dbReference type="EMBL" id="KAJ1924393.1"/>
    </source>
</evidence>
<keyword evidence="3" id="KW-1185">Reference proteome</keyword>
<organism evidence="2 3">
    <name type="scientific">Tieghemiomyces parasiticus</name>
    <dbReference type="NCBI Taxonomy" id="78921"/>
    <lineage>
        <taxon>Eukaryota</taxon>
        <taxon>Fungi</taxon>
        <taxon>Fungi incertae sedis</taxon>
        <taxon>Zoopagomycota</taxon>
        <taxon>Kickxellomycotina</taxon>
        <taxon>Dimargaritomycetes</taxon>
        <taxon>Dimargaritales</taxon>
        <taxon>Dimargaritaceae</taxon>
        <taxon>Tieghemiomyces</taxon>
    </lineage>
</organism>
<dbReference type="Pfam" id="PF01467">
    <property type="entry name" value="CTP_transf_like"/>
    <property type="match status" value="1"/>
</dbReference>
<dbReference type="Proteomes" id="UP001150569">
    <property type="component" value="Unassembled WGS sequence"/>
</dbReference>
<evidence type="ECO:0000259" key="1">
    <source>
        <dbReference type="Pfam" id="PF01467"/>
    </source>
</evidence>
<comment type="caution">
    <text evidence="2">The sequence shown here is derived from an EMBL/GenBank/DDBJ whole genome shotgun (WGS) entry which is preliminary data.</text>
</comment>
<dbReference type="OrthoDB" id="330671at2759"/>
<accession>A0A9W8A9I5</accession>
<dbReference type="PANTHER" id="PTHR10695:SF46">
    <property type="entry name" value="BIFUNCTIONAL COENZYME A SYNTHASE-RELATED"/>
    <property type="match status" value="1"/>
</dbReference>
<dbReference type="InterPro" id="IPR014729">
    <property type="entry name" value="Rossmann-like_a/b/a_fold"/>
</dbReference>
<dbReference type="AlphaFoldDB" id="A0A9W8A9I5"/>
<reference evidence="2" key="1">
    <citation type="submission" date="2022-07" db="EMBL/GenBank/DDBJ databases">
        <title>Phylogenomic reconstructions and comparative analyses of Kickxellomycotina fungi.</title>
        <authorList>
            <person name="Reynolds N.K."/>
            <person name="Stajich J.E."/>
            <person name="Barry K."/>
            <person name="Grigoriev I.V."/>
            <person name="Crous P."/>
            <person name="Smith M.E."/>
        </authorList>
    </citation>
    <scope>NUCLEOTIDE SEQUENCE</scope>
    <source>
        <strain evidence="2">RSA 861</strain>
    </source>
</reference>
<dbReference type="InterPro" id="IPR004821">
    <property type="entry name" value="Cyt_trans-like"/>
</dbReference>
<sequence>MSPSTDHGRHGLLLLRLPDLRRIDLGVLHGVLDVAIAHTAASLHIVVQAPGLTRQARVDDPDAIGWTQLQEFLAILYGTATRTAARQNKFLFETDVLLQIPDLVADEGSWLRDLDQVFVAAKVPSFTDLPCPADPTGSAGSSQACTLDIRSDARLYDVTVIGGTFDHLHSGHKLLLTMTVWATRSVLHCGLSDEPLLKNKKFRDQLEPYQRRCKRVDGFLRKINPRLDYRIVPLLDPFGPSVQEPDMQAIVCSGETLAGAEAVNQERRKRNYPELALLVVNVISHESASGPGTDFSLKLSSTAIREYYHNHALPA</sequence>
<dbReference type="PANTHER" id="PTHR10695">
    <property type="entry name" value="DEPHOSPHO-COA KINASE-RELATED"/>
    <property type="match status" value="1"/>
</dbReference>
<feature type="domain" description="Cytidyltransferase-like" evidence="1">
    <location>
        <begin position="160"/>
        <end position="306"/>
    </location>
</feature>
<protein>
    <recommendedName>
        <fullName evidence="1">Cytidyltransferase-like domain-containing protein</fullName>
    </recommendedName>
</protein>